<protein>
    <submittedName>
        <fullName evidence="10">Putative aquaporin TIP5-1</fullName>
    </submittedName>
</protein>
<dbReference type="STRING" id="337451.A0A443NQ63"/>
<dbReference type="PRINTS" id="PR00783">
    <property type="entry name" value="MINTRINSICP"/>
</dbReference>
<sequence length="256" mass="26445">MHGMERLFAKMGTKLDVIEQAFSPNTLQSCLAEFISTFIFVFFGVGSAISAGKMTSDVASDETSLVAVAIGHAFALFVAVYTAANLSGGHVNPAVTFGLVLGGHVSILHGIFYWVAQLLGSTMACLLLMLVTAGQAIPTHGIAPEMTGFGGVVMESATTFALVYTVYATRDLKGPLRIMGPIAIGFVVGAGILASGPFTGGSMNPARSFGPALITGDFKNHGVYWVGPLVGGGIAGLLYENVLSPPTIQPSPSDDV</sequence>
<dbReference type="OrthoDB" id="3222at2759"/>
<dbReference type="InterPro" id="IPR022357">
    <property type="entry name" value="MIP_CS"/>
</dbReference>
<dbReference type="CDD" id="cd00333">
    <property type="entry name" value="MIP"/>
    <property type="match status" value="1"/>
</dbReference>
<dbReference type="GO" id="GO:0015250">
    <property type="term" value="F:water channel activity"/>
    <property type="evidence" value="ECO:0007669"/>
    <property type="project" value="TreeGrafter"/>
</dbReference>
<keyword evidence="6 9" id="KW-0472">Membrane</keyword>
<keyword evidence="2 8" id="KW-0813">Transport</keyword>
<dbReference type="Proteomes" id="UP000283530">
    <property type="component" value="Unassembled WGS sequence"/>
</dbReference>
<accession>A0A443NQ63</accession>
<dbReference type="InterPro" id="IPR023271">
    <property type="entry name" value="Aquaporin-like"/>
</dbReference>
<comment type="similarity">
    <text evidence="7">Belongs to the MIP/aquaporin (TC 1.A.8) family. TIP (TC 1.A.8.10) subfamily.</text>
</comment>
<comment type="caution">
    <text evidence="10">The sequence shown here is derived from an EMBL/GenBank/DDBJ whole genome shotgun (WGS) entry which is preliminary data.</text>
</comment>
<dbReference type="PROSITE" id="PS00221">
    <property type="entry name" value="MIP"/>
    <property type="match status" value="1"/>
</dbReference>
<dbReference type="PANTHER" id="PTHR45665">
    <property type="entry name" value="AQUAPORIN-8"/>
    <property type="match status" value="1"/>
</dbReference>
<feature type="transmembrane region" description="Helical" evidence="9">
    <location>
        <begin position="222"/>
        <end position="239"/>
    </location>
</feature>
<dbReference type="Gene3D" id="1.20.1080.10">
    <property type="entry name" value="Glycerol uptake facilitator protein"/>
    <property type="match status" value="1"/>
</dbReference>
<feature type="transmembrane region" description="Helical" evidence="9">
    <location>
        <begin position="64"/>
        <end position="84"/>
    </location>
</feature>
<feature type="transmembrane region" description="Helical" evidence="9">
    <location>
        <begin position="96"/>
        <end position="116"/>
    </location>
</feature>
<reference evidence="10 11" key="1">
    <citation type="journal article" date="2019" name="Nat. Plants">
        <title>Stout camphor tree genome fills gaps in understanding of flowering plant genome evolution.</title>
        <authorList>
            <person name="Chaw S.M."/>
            <person name="Liu Y.C."/>
            <person name="Wu Y.W."/>
            <person name="Wang H.Y."/>
            <person name="Lin C.I."/>
            <person name="Wu C.S."/>
            <person name="Ke H.M."/>
            <person name="Chang L.Y."/>
            <person name="Hsu C.Y."/>
            <person name="Yang H.T."/>
            <person name="Sudianto E."/>
            <person name="Hsu M.H."/>
            <person name="Wu K.P."/>
            <person name="Wang L.N."/>
            <person name="Leebens-Mack J.H."/>
            <person name="Tsai I.J."/>
        </authorList>
    </citation>
    <scope>NUCLEOTIDE SEQUENCE [LARGE SCALE GENOMIC DNA]</scope>
    <source>
        <strain evidence="11">cv. Chaw 1501</strain>
        <tissue evidence="10">Young leaves</tissue>
    </source>
</reference>
<evidence type="ECO:0000313" key="10">
    <source>
        <dbReference type="EMBL" id="RWR80640.1"/>
    </source>
</evidence>
<comment type="subcellular location">
    <subcellularLocation>
        <location evidence="1">Membrane</location>
        <topology evidence="1">Multi-pass membrane protein</topology>
    </subcellularLocation>
</comment>
<dbReference type="PANTHER" id="PTHR45665:SF40">
    <property type="entry name" value="AQUAPORIN TIP2-1"/>
    <property type="match status" value="1"/>
</dbReference>
<dbReference type="InterPro" id="IPR000425">
    <property type="entry name" value="MIP"/>
</dbReference>
<feature type="transmembrane region" description="Helical" evidence="9">
    <location>
        <begin position="179"/>
        <end position="202"/>
    </location>
</feature>
<organism evidence="10 11">
    <name type="scientific">Cinnamomum micranthum f. kanehirae</name>
    <dbReference type="NCBI Taxonomy" id="337451"/>
    <lineage>
        <taxon>Eukaryota</taxon>
        <taxon>Viridiplantae</taxon>
        <taxon>Streptophyta</taxon>
        <taxon>Embryophyta</taxon>
        <taxon>Tracheophyta</taxon>
        <taxon>Spermatophyta</taxon>
        <taxon>Magnoliopsida</taxon>
        <taxon>Magnoliidae</taxon>
        <taxon>Laurales</taxon>
        <taxon>Lauraceae</taxon>
        <taxon>Cinnamomum</taxon>
    </lineage>
</organism>
<evidence type="ECO:0000256" key="9">
    <source>
        <dbReference type="SAM" id="Phobius"/>
    </source>
</evidence>
<evidence type="ECO:0000256" key="5">
    <source>
        <dbReference type="ARBA" id="ARBA00022989"/>
    </source>
</evidence>
<dbReference type="SUPFAM" id="SSF81338">
    <property type="entry name" value="Aquaporin-like"/>
    <property type="match status" value="1"/>
</dbReference>
<feature type="transmembrane region" description="Helical" evidence="9">
    <location>
        <begin position="34"/>
        <end position="52"/>
    </location>
</feature>
<evidence type="ECO:0000256" key="6">
    <source>
        <dbReference type="ARBA" id="ARBA00023136"/>
    </source>
</evidence>
<evidence type="ECO:0000256" key="7">
    <source>
        <dbReference type="ARBA" id="ARBA00038477"/>
    </source>
</evidence>
<keyword evidence="3 8" id="KW-0812">Transmembrane</keyword>
<evidence type="ECO:0000256" key="8">
    <source>
        <dbReference type="RuleBase" id="RU000477"/>
    </source>
</evidence>
<dbReference type="InterPro" id="IPR034294">
    <property type="entry name" value="Aquaporin_transptr"/>
</dbReference>
<dbReference type="EMBL" id="QPKB01000003">
    <property type="protein sequence ID" value="RWR80640.1"/>
    <property type="molecule type" value="Genomic_DNA"/>
</dbReference>
<feature type="transmembrane region" description="Helical" evidence="9">
    <location>
        <begin position="149"/>
        <end position="167"/>
    </location>
</feature>
<keyword evidence="5 9" id="KW-1133">Transmembrane helix</keyword>
<dbReference type="Pfam" id="PF00230">
    <property type="entry name" value="MIP"/>
    <property type="match status" value="1"/>
</dbReference>
<evidence type="ECO:0000256" key="4">
    <source>
        <dbReference type="ARBA" id="ARBA00022737"/>
    </source>
</evidence>
<proteinExistence type="inferred from homology"/>
<dbReference type="GO" id="GO:0016020">
    <property type="term" value="C:membrane"/>
    <property type="evidence" value="ECO:0007669"/>
    <property type="project" value="UniProtKB-SubCell"/>
</dbReference>
<keyword evidence="4" id="KW-0677">Repeat</keyword>
<dbReference type="AlphaFoldDB" id="A0A443NQ63"/>
<evidence type="ECO:0000256" key="3">
    <source>
        <dbReference type="ARBA" id="ARBA00022692"/>
    </source>
</evidence>
<keyword evidence="11" id="KW-1185">Reference proteome</keyword>
<gene>
    <name evidence="10" type="ORF">CKAN_00928900</name>
</gene>
<dbReference type="FunFam" id="1.20.1080.10:FF:000017">
    <property type="entry name" value="Probable aquaporin TIP5-1"/>
    <property type="match status" value="1"/>
</dbReference>
<dbReference type="PROSITE" id="PS51257">
    <property type="entry name" value="PROKAR_LIPOPROTEIN"/>
    <property type="match status" value="1"/>
</dbReference>
<feature type="transmembrane region" description="Helical" evidence="9">
    <location>
        <begin position="123"/>
        <end position="143"/>
    </location>
</feature>
<evidence type="ECO:0000256" key="2">
    <source>
        <dbReference type="ARBA" id="ARBA00022448"/>
    </source>
</evidence>
<name>A0A443NQ63_9MAGN</name>
<evidence type="ECO:0000313" key="11">
    <source>
        <dbReference type="Proteomes" id="UP000283530"/>
    </source>
</evidence>
<evidence type="ECO:0000256" key="1">
    <source>
        <dbReference type="ARBA" id="ARBA00004141"/>
    </source>
</evidence>